<comment type="caution">
    <text evidence="1">The sequence shown here is derived from an EMBL/GenBank/DDBJ whole genome shotgun (WGS) entry which is preliminary data.</text>
</comment>
<accession>A0A0F9DP41</accession>
<dbReference type="EMBL" id="LAZR01030800">
    <property type="protein sequence ID" value="KKL55556.1"/>
    <property type="molecule type" value="Genomic_DNA"/>
</dbReference>
<name>A0A0F9DP41_9ZZZZ</name>
<proteinExistence type="predicted"/>
<feature type="non-terminal residue" evidence="1">
    <location>
        <position position="1"/>
    </location>
</feature>
<gene>
    <name evidence="1" type="ORF">LCGC14_2254220</name>
</gene>
<organism evidence="1">
    <name type="scientific">marine sediment metagenome</name>
    <dbReference type="NCBI Taxonomy" id="412755"/>
    <lineage>
        <taxon>unclassified sequences</taxon>
        <taxon>metagenomes</taxon>
        <taxon>ecological metagenomes</taxon>
    </lineage>
</organism>
<reference evidence="1" key="1">
    <citation type="journal article" date="2015" name="Nature">
        <title>Complex archaea that bridge the gap between prokaryotes and eukaryotes.</title>
        <authorList>
            <person name="Spang A."/>
            <person name="Saw J.H."/>
            <person name="Jorgensen S.L."/>
            <person name="Zaremba-Niedzwiedzka K."/>
            <person name="Martijn J."/>
            <person name="Lind A.E."/>
            <person name="van Eijk R."/>
            <person name="Schleper C."/>
            <person name="Guy L."/>
            <person name="Ettema T.J."/>
        </authorList>
    </citation>
    <scope>NUCLEOTIDE SEQUENCE</scope>
</reference>
<protein>
    <submittedName>
        <fullName evidence="1">Uncharacterized protein</fullName>
    </submittedName>
</protein>
<evidence type="ECO:0000313" key="1">
    <source>
        <dbReference type="EMBL" id="KKL55556.1"/>
    </source>
</evidence>
<sequence>FESLFKKGLLFLKFQEKYAENKLKIFKRGFDLAADIGLAKSTSKPLRKEIKLHYNQLEDLLLDFCQQMDIP</sequence>
<dbReference type="AlphaFoldDB" id="A0A0F9DP41"/>